<name>A0A6A6V6H5_9PLEO</name>
<proteinExistence type="predicted"/>
<organism evidence="2 3">
    <name type="scientific">Sporormia fimetaria CBS 119925</name>
    <dbReference type="NCBI Taxonomy" id="1340428"/>
    <lineage>
        <taxon>Eukaryota</taxon>
        <taxon>Fungi</taxon>
        <taxon>Dikarya</taxon>
        <taxon>Ascomycota</taxon>
        <taxon>Pezizomycotina</taxon>
        <taxon>Dothideomycetes</taxon>
        <taxon>Pleosporomycetidae</taxon>
        <taxon>Pleosporales</taxon>
        <taxon>Sporormiaceae</taxon>
        <taxon>Sporormia</taxon>
    </lineage>
</organism>
<sequence length="358" mass="38654">MPFCSPQAWDSKAGRGSDSKGGKPTSASMLVWYCMHHGGMRSRVSKHDTREILHDTRRLRCDTVATPADETVDSPEGMTSASLYLVSRRALITQARGSRAAGVPSSERVGLSGLGIATRHGSPSQKHSGDDSRQRVSQTGCGSLANKHDDDAHALTQQAFATECAVIHAERGAAEGCNNVERWAQQARWWRLVLHHLDASSLLGRSGLPPPSFRQPRTRPQIPRCTVAYMQATGNDGTINCPRGRSATELKIDPICSNLCRLGGACVSARRQAVWCGACQRRGNATLMTLGGWAGQWLREATGSGEECEARGCESANTTAWWESQRRTAKHGGHPASVALVESWMGMAGQRGDARAQQ</sequence>
<keyword evidence="3" id="KW-1185">Reference proteome</keyword>
<dbReference type="AlphaFoldDB" id="A0A6A6V6H5"/>
<gene>
    <name evidence="2" type="ORF">M011DRAFT_460310</name>
</gene>
<protein>
    <submittedName>
        <fullName evidence="2">Uncharacterized protein</fullName>
    </submittedName>
</protein>
<dbReference type="Proteomes" id="UP000799440">
    <property type="component" value="Unassembled WGS sequence"/>
</dbReference>
<reference evidence="2" key="1">
    <citation type="journal article" date="2020" name="Stud. Mycol.">
        <title>101 Dothideomycetes genomes: a test case for predicting lifestyles and emergence of pathogens.</title>
        <authorList>
            <person name="Haridas S."/>
            <person name="Albert R."/>
            <person name="Binder M."/>
            <person name="Bloem J."/>
            <person name="Labutti K."/>
            <person name="Salamov A."/>
            <person name="Andreopoulos B."/>
            <person name="Baker S."/>
            <person name="Barry K."/>
            <person name="Bills G."/>
            <person name="Bluhm B."/>
            <person name="Cannon C."/>
            <person name="Castanera R."/>
            <person name="Culley D."/>
            <person name="Daum C."/>
            <person name="Ezra D."/>
            <person name="Gonzalez J."/>
            <person name="Henrissat B."/>
            <person name="Kuo A."/>
            <person name="Liang C."/>
            <person name="Lipzen A."/>
            <person name="Lutzoni F."/>
            <person name="Magnuson J."/>
            <person name="Mondo S."/>
            <person name="Nolan M."/>
            <person name="Ohm R."/>
            <person name="Pangilinan J."/>
            <person name="Park H.-J."/>
            <person name="Ramirez L."/>
            <person name="Alfaro M."/>
            <person name="Sun H."/>
            <person name="Tritt A."/>
            <person name="Yoshinaga Y."/>
            <person name="Zwiers L.-H."/>
            <person name="Turgeon B."/>
            <person name="Goodwin S."/>
            <person name="Spatafora J."/>
            <person name="Crous P."/>
            <person name="Grigoriev I."/>
        </authorList>
    </citation>
    <scope>NUCLEOTIDE SEQUENCE</scope>
    <source>
        <strain evidence="2">CBS 119925</strain>
    </source>
</reference>
<evidence type="ECO:0000313" key="3">
    <source>
        <dbReference type="Proteomes" id="UP000799440"/>
    </source>
</evidence>
<feature type="region of interest" description="Disordered" evidence="1">
    <location>
        <begin position="114"/>
        <end position="145"/>
    </location>
</feature>
<accession>A0A6A6V6H5</accession>
<dbReference type="EMBL" id="MU006584">
    <property type="protein sequence ID" value="KAF2745110.1"/>
    <property type="molecule type" value="Genomic_DNA"/>
</dbReference>
<feature type="region of interest" description="Disordered" evidence="1">
    <location>
        <begin position="1"/>
        <end position="24"/>
    </location>
</feature>
<evidence type="ECO:0000313" key="2">
    <source>
        <dbReference type="EMBL" id="KAF2745110.1"/>
    </source>
</evidence>
<evidence type="ECO:0000256" key="1">
    <source>
        <dbReference type="SAM" id="MobiDB-lite"/>
    </source>
</evidence>
<feature type="compositionally biased region" description="Basic and acidic residues" evidence="1">
    <location>
        <begin position="12"/>
        <end position="21"/>
    </location>
</feature>